<protein>
    <recommendedName>
        <fullName evidence="5">Protein kinase domain-containing protein</fullName>
    </recommendedName>
</protein>
<feature type="compositionally biased region" description="Basic residues" evidence="2">
    <location>
        <begin position="379"/>
        <end position="392"/>
    </location>
</feature>
<feature type="region of interest" description="Disordered" evidence="2">
    <location>
        <begin position="351"/>
        <end position="392"/>
    </location>
</feature>
<keyword evidence="1" id="KW-0067">ATP-binding</keyword>
<evidence type="ECO:0000256" key="2">
    <source>
        <dbReference type="SAM" id="MobiDB-lite"/>
    </source>
</evidence>
<feature type="binding site" evidence="1">
    <location>
        <position position="121"/>
    </location>
    <ligand>
        <name>ATP</name>
        <dbReference type="ChEBI" id="CHEBI:30616"/>
    </ligand>
</feature>
<dbReference type="GO" id="GO:0005524">
    <property type="term" value="F:ATP binding"/>
    <property type="evidence" value="ECO:0007669"/>
    <property type="project" value="UniProtKB-UniRule"/>
</dbReference>
<reference evidence="3 4" key="1">
    <citation type="journal article" date="2015" name="Genome Announc.">
        <title>Draft Genome Sequence and Gene Annotation of the Entomopathogenic Fungus Verticillium hemipterigenum.</title>
        <authorList>
            <person name="Horn F."/>
            <person name="Habel A."/>
            <person name="Scharf D.H."/>
            <person name="Dworschak J."/>
            <person name="Brakhage A.A."/>
            <person name="Guthke R."/>
            <person name="Hertweck C."/>
            <person name="Linde J."/>
        </authorList>
    </citation>
    <scope>NUCLEOTIDE SEQUENCE [LARGE SCALE GENOMIC DNA]</scope>
</reference>
<keyword evidence="1" id="KW-0547">Nucleotide-binding</keyword>
<evidence type="ECO:0000313" key="3">
    <source>
        <dbReference type="EMBL" id="CEJ82687.1"/>
    </source>
</evidence>
<sequence length="392" mass="45679">MAIVGSSWRIDDTTRRVSPTLSPNIIKWRLSTSNLSKHYKLKSACVGIYLVGKISFFLTFMTSNPNHTPNRPLPWYHGPKLAPFQFRDTANAHIEIYERLGSGLHSTVYRAQIEGKMYALKIFCFWRIRELVDPTLLTERPANVQDLIYESHPFYAECRAYGRLKETGNEGLALPCHGYVVIPKAQEEELDPYGTVFHRRETNKHDPLYAIVKDLLPIDSPPFSFRDIPAMRRNVLKINNLGIVIYDLRAGNYMNGVLIDLSQANTVPHRDLRIDGKVNSFTYELCTKDFWSFDRLMDDWNEEHPNQLVWKRFLGISSYRYNLRQTTRPDDWWTMRDKFLHAARYDWQKPRRLRQTNSHDKGTPSAKTTIRKALTSSGIKKKSKARGARKRK</sequence>
<dbReference type="STRING" id="1531966.A0A0A1T8U5"/>
<dbReference type="InterPro" id="IPR025213">
    <property type="entry name" value="Sim4_Fta2"/>
</dbReference>
<dbReference type="InterPro" id="IPR017441">
    <property type="entry name" value="Protein_kinase_ATP_BS"/>
</dbReference>
<name>A0A0A1T8U5_9HYPO</name>
<dbReference type="PROSITE" id="PS00107">
    <property type="entry name" value="PROTEIN_KINASE_ATP"/>
    <property type="match status" value="1"/>
</dbReference>
<dbReference type="AlphaFoldDB" id="A0A0A1T8U5"/>
<evidence type="ECO:0000256" key="1">
    <source>
        <dbReference type="PROSITE-ProRule" id="PRU10141"/>
    </source>
</evidence>
<dbReference type="Pfam" id="PF13095">
    <property type="entry name" value="FTA2"/>
    <property type="match status" value="1"/>
</dbReference>
<evidence type="ECO:0008006" key="5">
    <source>
        <dbReference type="Google" id="ProtNLM"/>
    </source>
</evidence>
<proteinExistence type="predicted"/>
<dbReference type="SUPFAM" id="SSF56112">
    <property type="entry name" value="Protein kinase-like (PK-like)"/>
    <property type="match status" value="1"/>
</dbReference>
<gene>
    <name evidence="3" type="ORF">VHEMI02735</name>
</gene>
<accession>A0A0A1T8U5</accession>
<dbReference type="InterPro" id="IPR011009">
    <property type="entry name" value="Kinase-like_dom_sf"/>
</dbReference>
<dbReference type="EMBL" id="CDHN01000001">
    <property type="protein sequence ID" value="CEJ82687.1"/>
    <property type="molecule type" value="Genomic_DNA"/>
</dbReference>
<evidence type="ECO:0000313" key="4">
    <source>
        <dbReference type="Proteomes" id="UP000039046"/>
    </source>
</evidence>
<dbReference type="HOGENOM" id="CLU_042091_1_0_1"/>
<keyword evidence="4" id="KW-1185">Reference proteome</keyword>
<dbReference type="Proteomes" id="UP000039046">
    <property type="component" value="Unassembled WGS sequence"/>
</dbReference>
<organism evidence="3 4">
    <name type="scientific">[Torrubiella] hemipterigena</name>
    <dbReference type="NCBI Taxonomy" id="1531966"/>
    <lineage>
        <taxon>Eukaryota</taxon>
        <taxon>Fungi</taxon>
        <taxon>Dikarya</taxon>
        <taxon>Ascomycota</taxon>
        <taxon>Pezizomycotina</taxon>
        <taxon>Sordariomycetes</taxon>
        <taxon>Hypocreomycetidae</taxon>
        <taxon>Hypocreales</taxon>
        <taxon>Clavicipitaceae</taxon>
        <taxon>Clavicipitaceae incertae sedis</taxon>
        <taxon>'Torrubiella' clade</taxon>
    </lineage>
</organism>